<feature type="compositionally biased region" description="Polar residues" evidence="1">
    <location>
        <begin position="398"/>
        <end position="408"/>
    </location>
</feature>
<dbReference type="InterPro" id="IPR051266">
    <property type="entry name" value="CLCR"/>
</dbReference>
<sequence>MHIDAHLDLTVVPLDTDDEITILLEIAAPTPDGPRDRPPATLQIVLDRSGSMGRDRLPGAQRALLALVDRLDPADNFGLVTFDDVARVEIPAAPLTDKTAAKRAIAALTAGGMTDLSSGLLRGVQEARRAGGDSGATLLVISDGHTNTGIVDHDKLARIAADARHHGVSTTTLGYGLVYDERLMTAIADGGAGSALHAEDPDAAGRLIAAEAEGLLSKVTQATSLTITPRSSVTSVLLYGGLPASPLADSAVLVELGDFYAAEQRKVLIKLAVPGIAALGPATVAELALTYVDTETLTSYTTTVPISVNVVPGDEAAKRLPNPVVRAERLFQDVQDTKRQASDALLEGDVTRAMTLLSSGRAQIEDALSWAPNADELALQAKEFDEYIDTAQADPNRVSKQARSNWHQSTRRRGRPDQR</sequence>
<reference evidence="3" key="1">
    <citation type="submission" date="2021-01" db="EMBL/GenBank/DDBJ databases">
        <title>Whole genome shotgun sequence of Sphaerimonospora thailandensis NBRC 107569.</title>
        <authorList>
            <person name="Komaki H."/>
            <person name="Tamura T."/>
        </authorList>
    </citation>
    <scope>NUCLEOTIDE SEQUENCE</scope>
    <source>
        <strain evidence="3">NBRC 107569</strain>
    </source>
</reference>
<dbReference type="EMBL" id="BOOG01000041">
    <property type="protein sequence ID" value="GIH71863.1"/>
    <property type="molecule type" value="Genomic_DNA"/>
</dbReference>
<dbReference type="InterPro" id="IPR002035">
    <property type="entry name" value="VWF_A"/>
</dbReference>
<feature type="region of interest" description="Disordered" evidence="1">
    <location>
        <begin position="391"/>
        <end position="419"/>
    </location>
</feature>
<dbReference type="SUPFAM" id="SSF53300">
    <property type="entry name" value="vWA-like"/>
    <property type="match status" value="1"/>
</dbReference>
<dbReference type="SMART" id="SM00327">
    <property type="entry name" value="VWA"/>
    <property type="match status" value="1"/>
</dbReference>
<dbReference type="PROSITE" id="PS50234">
    <property type="entry name" value="VWFA"/>
    <property type="match status" value="1"/>
</dbReference>
<dbReference type="PANTHER" id="PTHR10579:SF43">
    <property type="entry name" value="ZINC FINGER (C3HC4-TYPE RING FINGER) FAMILY PROTEIN"/>
    <property type="match status" value="1"/>
</dbReference>
<dbReference type="Pfam" id="PF00092">
    <property type="entry name" value="VWA"/>
    <property type="match status" value="1"/>
</dbReference>
<feature type="domain" description="VWFA" evidence="2">
    <location>
        <begin position="41"/>
        <end position="219"/>
    </location>
</feature>
<dbReference type="InterPro" id="IPR036465">
    <property type="entry name" value="vWFA_dom_sf"/>
</dbReference>
<protein>
    <recommendedName>
        <fullName evidence="2">VWFA domain-containing protein</fullName>
    </recommendedName>
</protein>
<dbReference type="PANTHER" id="PTHR10579">
    <property type="entry name" value="CALCIUM-ACTIVATED CHLORIDE CHANNEL REGULATOR"/>
    <property type="match status" value="1"/>
</dbReference>
<dbReference type="AlphaFoldDB" id="A0A8J3RGD1"/>
<feature type="compositionally biased region" description="Basic residues" evidence="1">
    <location>
        <begin position="409"/>
        <end position="419"/>
    </location>
</feature>
<evidence type="ECO:0000313" key="3">
    <source>
        <dbReference type="EMBL" id="GIH71863.1"/>
    </source>
</evidence>
<accession>A0A8J3RGD1</accession>
<evidence type="ECO:0000259" key="2">
    <source>
        <dbReference type="PROSITE" id="PS50234"/>
    </source>
</evidence>
<evidence type="ECO:0000313" key="4">
    <source>
        <dbReference type="Proteomes" id="UP000610966"/>
    </source>
</evidence>
<evidence type="ECO:0000256" key="1">
    <source>
        <dbReference type="SAM" id="MobiDB-lite"/>
    </source>
</evidence>
<dbReference type="Gene3D" id="3.40.50.410">
    <property type="entry name" value="von Willebrand factor, type A domain"/>
    <property type="match status" value="1"/>
</dbReference>
<comment type="caution">
    <text evidence="3">The sequence shown here is derived from an EMBL/GenBank/DDBJ whole genome shotgun (WGS) entry which is preliminary data.</text>
</comment>
<name>A0A8J3RGD1_9ACTN</name>
<keyword evidence="4" id="KW-1185">Reference proteome</keyword>
<gene>
    <name evidence="3" type="ORF">Mth01_41160</name>
</gene>
<proteinExistence type="predicted"/>
<dbReference type="Proteomes" id="UP000610966">
    <property type="component" value="Unassembled WGS sequence"/>
</dbReference>
<dbReference type="RefSeq" id="WP_204017544.1">
    <property type="nucleotide sequence ID" value="NZ_BOOG01000041.1"/>
</dbReference>
<organism evidence="3 4">
    <name type="scientific">Sphaerimonospora thailandensis</name>
    <dbReference type="NCBI Taxonomy" id="795644"/>
    <lineage>
        <taxon>Bacteria</taxon>
        <taxon>Bacillati</taxon>
        <taxon>Actinomycetota</taxon>
        <taxon>Actinomycetes</taxon>
        <taxon>Streptosporangiales</taxon>
        <taxon>Streptosporangiaceae</taxon>
        <taxon>Sphaerimonospora</taxon>
    </lineage>
</organism>